<dbReference type="Pfam" id="PF02548">
    <property type="entry name" value="Pantoate_transf"/>
    <property type="match status" value="1"/>
</dbReference>
<keyword evidence="5 7" id="KW-0808">Transferase</keyword>
<dbReference type="HAMAP" id="MF_00156">
    <property type="entry name" value="PanB"/>
    <property type="match status" value="1"/>
</dbReference>
<comment type="cofactor">
    <cofactor evidence="7 10">
        <name>Mg(2+)</name>
        <dbReference type="ChEBI" id="CHEBI:18420"/>
    </cofactor>
    <text evidence="7 10">Binds 1 Mg(2+) ion per subunit.</text>
</comment>
<dbReference type="GO" id="GO:0032259">
    <property type="term" value="P:methylation"/>
    <property type="evidence" value="ECO:0007669"/>
    <property type="project" value="UniProtKB-KW"/>
</dbReference>
<dbReference type="GO" id="GO:0005737">
    <property type="term" value="C:cytoplasm"/>
    <property type="evidence" value="ECO:0007669"/>
    <property type="project" value="UniProtKB-SubCell"/>
</dbReference>
<dbReference type="FunFam" id="3.20.20.60:FF:000003">
    <property type="entry name" value="3-methyl-2-oxobutanoate hydroxymethyltransferase"/>
    <property type="match status" value="1"/>
</dbReference>
<keyword evidence="7" id="KW-0963">Cytoplasm</keyword>
<accession>A0A4V0WMJ3</accession>
<comment type="pathway">
    <text evidence="1 7">Cofactor biosynthesis; (R)-pantothenate biosynthesis; (R)-pantoate from 3-methyl-2-oxobutanoate: step 1/2.</text>
</comment>
<keyword evidence="7 10" id="KW-0460">Magnesium</keyword>
<dbReference type="CDD" id="cd06557">
    <property type="entry name" value="KPHMT-like"/>
    <property type="match status" value="1"/>
</dbReference>
<comment type="function">
    <text evidence="6 7">Catalyzes the reversible reaction in which hydroxymethyl group from 5,10-methylenetetrahydrofolate is transferred onto alpha-ketoisovalerate to form ketopantoate.</text>
</comment>
<dbReference type="EC" id="2.1.2.11" evidence="7"/>
<evidence type="ECO:0000256" key="1">
    <source>
        <dbReference type="ARBA" id="ARBA00005033"/>
    </source>
</evidence>
<name>A0A4V0WMJ3_9PROT</name>
<evidence type="ECO:0000256" key="3">
    <source>
        <dbReference type="ARBA" id="ARBA00011424"/>
    </source>
</evidence>
<dbReference type="GO" id="GO:0008168">
    <property type="term" value="F:methyltransferase activity"/>
    <property type="evidence" value="ECO:0007669"/>
    <property type="project" value="UniProtKB-KW"/>
</dbReference>
<comment type="catalytic activity">
    <reaction evidence="7">
        <text>(6R)-5,10-methylene-5,6,7,8-tetrahydrofolate + 3-methyl-2-oxobutanoate + H2O = 2-dehydropantoate + (6S)-5,6,7,8-tetrahydrofolate</text>
        <dbReference type="Rhea" id="RHEA:11824"/>
        <dbReference type="ChEBI" id="CHEBI:11561"/>
        <dbReference type="ChEBI" id="CHEBI:11851"/>
        <dbReference type="ChEBI" id="CHEBI:15377"/>
        <dbReference type="ChEBI" id="CHEBI:15636"/>
        <dbReference type="ChEBI" id="CHEBI:57453"/>
        <dbReference type="EC" id="2.1.2.11"/>
    </reaction>
</comment>
<protein>
    <recommendedName>
        <fullName evidence="7">3-methyl-2-oxobutanoate hydroxymethyltransferase</fullName>
        <ecNumber evidence="7">2.1.2.11</ecNumber>
    </recommendedName>
    <alternativeName>
        <fullName evidence="7">Ketopantoate hydroxymethyltransferase</fullName>
        <shortName evidence="7">KPHMT</shortName>
    </alternativeName>
</protein>
<comment type="caution">
    <text evidence="11">The sequence shown here is derived from an EMBL/GenBank/DDBJ whole genome shotgun (WGS) entry which is preliminary data.</text>
</comment>
<dbReference type="PANTHER" id="PTHR20881:SF0">
    <property type="entry name" value="3-METHYL-2-OXOBUTANOATE HYDROXYMETHYLTRANSFERASE"/>
    <property type="match status" value="1"/>
</dbReference>
<dbReference type="NCBIfam" id="NF001452">
    <property type="entry name" value="PRK00311.1"/>
    <property type="match status" value="1"/>
</dbReference>
<evidence type="ECO:0000313" key="11">
    <source>
        <dbReference type="EMBL" id="GCE83872.1"/>
    </source>
</evidence>
<dbReference type="GO" id="GO:0003864">
    <property type="term" value="F:3-methyl-2-oxobutanoate hydroxymethyltransferase activity"/>
    <property type="evidence" value="ECO:0007669"/>
    <property type="project" value="UniProtKB-UniRule"/>
</dbReference>
<feature type="active site" description="Proton acceptor" evidence="7 8">
    <location>
        <position position="201"/>
    </location>
</feature>
<keyword evidence="11" id="KW-0489">Methyltransferase</keyword>
<keyword evidence="7 10" id="KW-0479">Metal-binding</keyword>
<dbReference type="AlphaFoldDB" id="A0A4V0WMJ3"/>
<dbReference type="GO" id="GO:0000287">
    <property type="term" value="F:magnesium ion binding"/>
    <property type="evidence" value="ECO:0007669"/>
    <property type="project" value="TreeGrafter"/>
</dbReference>
<dbReference type="InterPro" id="IPR040442">
    <property type="entry name" value="Pyrv_kinase-like_dom_sf"/>
</dbReference>
<dbReference type="Proteomes" id="UP000315095">
    <property type="component" value="Unassembled WGS sequence"/>
</dbReference>
<comment type="similarity">
    <text evidence="2 7">Belongs to the PanB family.</text>
</comment>
<dbReference type="PANTHER" id="PTHR20881">
    <property type="entry name" value="3-METHYL-2-OXOBUTANOATE HYDROXYMETHYLTRANSFERASE"/>
    <property type="match status" value="1"/>
</dbReference>
<dbReference type="PIRSF" id="PIRSF000388">
    <property type="entry name" value="Pantoate_hydroxy_MeTrfase"/>
    <property type="match status" value="1"/>
</dbReference>
<reference evidence="12" key="1">
    <citation type="submission" date="2017-01" db="EMBL/GenBank/DDBJ databases">
        <title>Komagataeibacter sp. MSKU9 whole genome sequencing project.</title>
        <authorList>
            <person name="Matsutani M."/>
            <person name="Naloka K."/>
            <person name="Theeragool G."/>
            <person name="Yakushi T."/>
            <person name="Matsushita K."/>
        </authorList>
    </citation>
    <scope>NUCLEOTIDE SEQUENCE [LARGE SCALE GENOMIC DNA]</scope>
    <source>
        <strain evidence="12">MSKU9</strain>
    </source>
</reference>
<dbReference type="UniPathway" id="UPA00028">
    <property type="reaction ID" value="UER00003"/>
</dbReference>
<evidence type="ECO:0000256" key="6">
    <source>
        <dbReference type="ARBA" id="ARBA00056497"/>
    </source>
</evidence>
<evidence type="ECO:0000256" key="7">
    <source>
        <dbReference type="HAMAP-Rule" id="MF_00156"/>
    </source>
</evidence>
<feature type="binding site" evidence="7 10">
    <location>
        <position position="102"/>
    </location>
    <ligand>
        <name>Mg(2+)</name>
        <dbReference type="ChEBI" id="CHEBI:18420"/>
    </ligand>
</feature>
<dbReference type="EMBL" id="BDLU01000043">
    <property type="protein sequence ID" value="GCE83872.1"/>
    <property type="molecule type" value="Genomic_DNA"/>
</dbReference>
<organism evidence="11 12">
    <name type="scientific">Komagataeibacter diospyri</name>
    <dbReference type="NCBI Taxonomy" id="1932662"/>
    <lineage>
        <taxon>Bacteria</taxon>
        <taxon>Pseudomonadati</taxon>
        <taxon>Pseudomonadota</taxon>
        <taxon>Alphaproteobacteria</taxon>
        <taxon>Acetobacterales</taxon>
        <taxon>Acetobacteraceae</taxon>
        <taxon>Komagataeibacter</taxon>
    </lineage>
</organism>
<evidence type="ECO:0000256" key="9">
    <source>
        <dbReference type="PIRSR" id="PIRSR000388-2"/>
    </source>
</evidence>
<proteinExistence type="inferred from homology"/>
<dbReference type="SUPFAM" id="SSF51621">
    <property type="entry name" value="Phosphoenolpyruvate/pyruvate domain"/>
    <property type="match status" value="1"/>
</dbReference>
<feature type="binding site" evidence="7 10">
    <location>
        <position position="134"/>
    </location>
    <ligand>
        <name>Mg(2+)</name>
        <dbReference type="ChEBI" id="CHEBI:18420"/>
    </ligand>
</feature>
<comment type="subunit">
    <text evidence="3 7">Homodecamer; pentamer of dimers.</text>
</comment>
<evidence type="ECO:0000256" key="8">
    <source>
        <dbReference type="PIRSR" id="PIRSR000388-1"/>
    </source>
</evidence>
<evidence type="ECO:0000256" key="10">
    <source>
        <dbReference type="PIRSR" id="PIRSR000388-3"/>
    </source>
</evidence>
<dbReference type="InterPro" id="IPR015813">
    <property type="entry name" value="Pyrv/PenolPyrv_kinase-like_dom"/>
</dbReference>
<dbReference type="GO" id="GO:0015940">
    <property type="term" value="P:pantothenate biosynthetic process"/>
    <property type="evidence" value="ECO:0007669"/>
    <property type="project" value="UniProtKB-UniRule"/>
</dbReference>
<dbReference type="Gene3D" id="3.20.20.60">
    <property type="entry name" value="Phosphoenolpyruvate-binding domains"/>
    <property type="match status" value="1"/>
</dbReference>
<feature type="binding site" evidence="7 9">
    <location>
        <begin position="63"/>
        <end position="64"/>
    </location>
    <ligand>
        <name>3-methyl-2-oxobutanoate</name>
        <dbReference type="ChEBI" id="CHEBI:11851"/>
    </ligand>
</feature>
<sequence length="292" mass="30752">MPDAIVTDGQVRGIASMGNGEQPRRRTIRDVRKGDVPGVWLTAYTAPMARRLDPHVDVMLVGDSLGMVVYGMPDTLGVSMDMMIAHGAAVVRASRQALVVVDMPFGSYQQSPAQAFGNAARIMVETGCGAVKLEGGTEMADTVRFLSRRGIPVCGHVGLMPQAVNMAGGFRTQGRDAQQARKVYEDARAIADAGAFAIVLEGTVEPVAREITTAVPVPVIGIGASPACDGQVLVVDDMLGASGAFTPRFVRRYADVGSVIDDAAARYAHDVRTHGFPGPEECFGVRGTILPG</sequence>
<comment type="subcellular location">
    <subcellularLocation>
        <location evidence="7">Cytoplasm</location>
    </subcellularLocation>
</comment>
<gene>
    <name evidence="7 11" type="primary">panB</name>
    <name evidence="11" type="ORF">MSKU9_2013</name>
</gene>
<evidence type="ECO:0000313" key="12">
    <source>
        <dbReference type="Proteomes" id="UP000315095"/>
    </source>
</evidence>
<feature type="binding site" evidence="7 9">
    <location>
        <position position="132"/>
    </location>
    <ligand>
        <name>3-methyl-2-oxobutanoate</name>
        <dbReference type="ChEBI" id="CHEBI:11851"/>
    </ligand>
</feature>
<evidence type="ECO:0000256" key="2">
    <source>
        <dbReference type="ARBA" id="ARBA00008676"/>
    </source>
</evidence>
<evidence type="ECO:0000256" key="5">
    <source>
        <dbReference type="ARBA" id="ARBA00022679"/>
    </source>
</evidence>
<dbReference type="InterPro" id="IPR003700">
    <property type="entry name" value="Pantoate_hydroxy_MeTrfase"/>
</dbReference>
<evidence type="ECO:0000256" key="4">
    <source>
        <dbReference type="ARBA" id="ARBA00022655"/>
    </source>
</evidence>
<feature type="binding site" evidence="7 9">
    <location>
        <position position="102"/>
    </location>
    <ligand>
        <name>3-methyl-2-oxobutanoate</name>
        <dbReference type="ChEBI" id="CHEBI:11851"/>
    </ligand>
</feature>
<dbReference type="NCBIfam" id="TIGR00222">
    <property type="entry name" value="panB"/>
    <property type="match status" value="1"/>
</dbReference>
<keyword evidence="4 7" id="KW-0566">Pantothenate biosynthesis</keyword>
<feature type="binding site" evidence="7 10">
    <location>
        <position position="63"/>
    </location>
    <ligand>
        <name>Mg(2+)</name>
        <dbReference type="ChEBI" id="CHEBI:18420"/>
    </ligand>
</feature>
<keyword evidence="12" id="KW-1185">Reference proteome</keyword>